<dbReference type="KEGG" id="cmic:caldi_08420"/>
<dbReference type="Proteomes" id="UP001163687">
    <property type="component" value="Chromosome"/>
</dbReference>
<dbReference type="EMBL" id="AP025628">
    <property type="protein sequence ID" value="BDG59752.1"/>
    <property type="molecule type" value="Genomic_DNA"/>
</dbReference>
<evidence type="ECO:0000256" key="2">
    <source>
        <dbReference type="ARBA" id="ARBA00022649"/>
    </source>
</evidence>
<evidence type="ECO:0000256" key="1">
    <source>
        <dbReference type="ARBA" id="ARBA00022553"/>
    </source>
</evidence>
<dbReference type="AlphaFoldDB" id="A0AA35CIQ4"/>
<keyword evidence="2" id="KW-1277">Toxin-antitoxin system</keyword>
<evidence type="ECO:0000256" key="6">
    <source>
        <dbReference type="ARBA" id="ARBA00024207"/>
    </source>
</evidence>
<protein>
    <recommendedName>
        <fullName evidence="9">DUF86 domain-containing protein</fullName>
    </recommendedName>
</protein>
<evidence type="ECO:0000256" key="3">
    <source>
        <dbReference type="ARBA" id="ARBA00022722"/>
    </source>
</evidence>
<dbReference type="GO" id="GO:0000166">
    <property type="term" value="F:nucleotide binding"/>
    <property type="evidence" value="ECO:0007669"/>
    <property type="project" value="UniProtKB-KW"/>
</dbReference>
<dbReference type="PANTHER" id="PTHR34139">
    <property type="entry name" value="UPF0331 PROTEIN MJ0127"/>
    <property type="match status" value="1"/>
</dbReference>
<accession>A0AA35CIQ4</accession>
<name>A0AA35CIQ4_9FIRM</name>
<evidence type="ECO:0008006" key="9">
    <source>
        <dbReference type="Google" id="ProtNLM"/>
    </source>
</evidence>
<evidence type="ECO:0000256" key="5">
    <source>
        <dbReference type="ARBA" id="ARBA00022801"/>
    </source>
</evidence>
<dbReference type="GO" id="GO:0004540">
    <property type="term" value="F:RNA nuclease activity"/>
    <property type="evidence" value="ECO:0007669"/>
    <property type="project" value="InterPro"/>
</dbReference>
<comment type="similarity">
    <text evidence="6">Belongs to the HepT RNase toxin family.</text>
</comment>
<dbReference type="GO" id="GO:0110001">
    <property type="term" value="C:toxin-antitoxin complex"/>
    <property type="evidence" value="ECO:0007669"/>
    <property type="project" value="InterPro"/>
</dbReference>
<evidence type="ECO:0000256" key="4">
    <source>
        <dbReference type="ARBA" id="ARBA00022741"/>
    </source>
</evidence>
<keyword evidence="1" id="KW-0597">Phosphoprotein</keyword>
<dbReference type="GO" id="GO:0016787">
    <property type="term" value="F:hydrolase activity"/>
    <property type="evidence" value="ECO:0007669"/>
    <property type="project" value="UniProtKB-KW"/>
</dbReference>
<dbReference type="InterPro" id="IPR037038">
    <property type="entry name" value="HepT-like_sf"/>
</dbReference>
<evidence type="ECO:0000313" key="8">
    <source>
        <dbReference type="Proteomes" id="UP001163687"/>
    </source>
</evidence>
<gene>
    <name evidence="7" type="ORF">caldi_08420</name>
</gene>
<reference evidence="7" key="1">
    <citation type="submission" date="2022-03" db="EMBL/GenBank/DDBJ databases">
        <title>Complete genome sequence of Caldinitratiruptor microaerophilus.</title>
        <authorList>
            <person name="Mukaiyama R."/>
            <person name="Nishiyama T."/>
            <person name="Ueda K."/>
        </authorList>
    </citation>
    <scope>NUCLEOTIDE SEQUENCE</scope>
    <source>
        <strain evidence="7">JCM 16183</strain>
    </source>
</reference>
<dbReference type="InterPro" id="IPR051813">
    <property type="entry name" value="HepT_RNase_toxin"/>
</dbReference>
<dbReference type="InterPro" id="IPR008201">
    <property type="entry name" value="HepT-like"/>
</dbReference>
<dbReference type="Pfam" id="PF01934">
    <property type="entry name" value="HepT-like"/>
    <property type="match status" value="1"/>
</dbReference>
<dbReference type="PANTHER" id="PTHR34139:SF1">
    <property type="entry name" value="RNASE MJ1380-RELATED"/>
    <property type="match status" value="1"/>
</dbReference>
<keyword evidence="8" id="KW-1185">Reference proteome</keyword>
<proteinExistence type="inferred from homology"/>
<keyword evidence="4" id="KW-0547">Nucleotide-binding</keyword>
<dbReference type="Gene3D" id="1.20.120.580">
    <property type="entry name" value="bsu32300-like"/>
    <property type="match status" value="1"/>
</dbReference>
<keyword evidence="5" id="KW-0378">Hydrolase</keyword>
<keyword evidence="3" id="KW-0540">Nuclease</keyword>
<sequence>MVQDAVVHCIQITGEAARNVSADFRQAHPEIPWADMIGMRNRVVHEYLGVDLDVVWSTVRTDLPRLVRVIDRLLQPGPELES</sequence>
<evidence type="ECO:0000313" key="7">
    <source>
        <dbReference type="EMBL" id="BDG59752.1"/>
    </source>
</evidence>
<organism evidence="7 8">
    <name type="scientific">Caldinitratiruptor microaerophilus</name>
    <dbReference type="NCBI Taxonomy" id="671077"/>
    <lineage>
        <taxon>Bacteria</taxon>
        <taxon>Bacillati</taxon>
        <taxon>Bacillota</taxon>
        <taxon>Clostridia</taxon>
        <taxon>Eubacteriales</taxon>
        <taxon>Symbiobacteriaceae</taxon>
        <taxon>Caldinitratiruptor</taxon>
    </lineage>
</organism>